<reference evidence="4" key="1">
    <citation type="submission" date="2017-02" db="UniProtKB">
        <authorList>
            <consortium name="WormBaseParasite"/>
        </authorList>
    </citation>
    <scope>IDENTIFICATION</scope>
</reference>
<organism evidence="4">
    <name type="scientific">Hydatigena taeniaeformis</name>
    <name type="common">Feline tapeworm</name>
    <name type="synonym">Taenia taeniaeformis</name>
    <dbReference type="NCBI Taxonomy" id="6205"/>
    <lineage>
        <taxon>Eukaryota</taxon>
        <taxon>Metazoa</taxon>
        <taxon>Spiralia</taxon>
        <taxon>Lophotrochozoa</taxon>
        <taxon>Platyhelminthes</taxon>
        <taxon>Cestoda</taxon>
        <taxon>Eucestoda</taxon>
        <taxon>Cyclophyllidea</taxon>
        <taxon>Taeniidae</taxon>
        <taxon>Hydatigera</taxon>
    </lineage>
</organism>
<name>A0A0R3WRH5_HYDTA</name>
<gene>
    <name evidence="2" type="ORF">TTAC_LOCUS3350</name>
</gene>
<feature type="region of interest" description="Disordered" evidence="1">
    <location>
        <begin position="109"/>
        <end position="128"/>
    </location>
</feature>
<dbReference type="WBParaSite" id="TTAC_0000336501-mRNA-1">
    <property type="protein sequence ID" value="TTAC_0000336501-mRNA-1"/>
    <property type="gene ID" value="TTAC_0000336501"/>
</dbReference>
<evidence type="ECO:0000313" key="2">
    <source>
        <dbReference type="EMBL" id="VDM22445.1"/>
    </source>
</evidence>
<dbReference type="OrthoDB" id="8898434at2759"/>
<evidence type="ECO:0000313" key="4">
    <source>
        <dbReference type="WBParaSite" id="TTAC_0000336501-mRNA-1"/>
    </source>
</evidence>
<accession>A0A0R3WRH5</accession>
<evidence type="ECO:0000256" key="1">
    <source>
        <dbReference type="SAM" id="MobiDB-lite"/>
    </source>
</evidence>
<proteinExistence type="predicted"/>
<dbReference type="Gene3D" id="3.30.460.10">
    <property type="entry name" value="Beta Polymerase, domain 2"/>
    <property type="match status" value="1"/>
</dbReference>
<reference evidence="2 3" key="2">
    <citation type="submission" date="2018-11" db="EMBL/GenBank/DDBJ databases">
        <authorList>
            <consortium name="Pathogen Informatics"/>
        </authorList>
    </citation>
    <scope>NUCLEOTIDE SEQUENCE [LARGE SCALE GENOMIC DNA]</scope>
</reference>
<dbReference type="EMBL" id="UYWX01002291">
    <property type="protein sequence ID" value="VDM22445.1"/>
    <property type="molecule type" value="Genomic_DNA"/>
</dbReference>
<dbReference type="InterPro" id="IPR043519">
    <property type="entry name" value="NT_sf"/>
</dbReference>
<protein>
    <submittedName>
        <fullName evidence="4">Mediator of RNA polymerase II transcription subunit 13</fullName>
    </submittedName>
</protein>
<keyword evidence="3" id="KW-1185">Reference proteome</keyword>
<dbReference type="STRING" id="6205.A0A0R3WRH5"/>
<dbReference type="Proteomes" id="UP000274429">
    <property type="component" value="Unassembled WGS sequence"/>
</dbReference>
<sequence>MWHCGGLTCSIYPPTCLASWRKMLHDQESCKNHSVTVVTVEGSYVLIQMSPKPTNKTDGSTGTDIVATVRLRLTSTRILDSKAGTAPKQPKSVADDHYHEGRTTAAAFATSGNCSGSGSGGTRHDDDDEQTQFSKALLCLSPRVCRDALTDMRRALWLQAAMAAHPARTVLQNVARLMRCLIRDSQPLSWGHFPDYVSSVSYNLNLPCFSGPLQIGGEERLP</sequence>
<dbReference type="AlphaFoldDB" id="A0A0R3WRH5"/>
<evidence type="ECO:0000313" key="3">
    <source>
        <dbReference type="Proteomes" id="UP000274429"/>
    </source>
</evidence>